<proteinExistence type="inferred from homology"/>
<keyword evidence="10" id="KW-1185">Reference proteome</keyword>
<evidence type="ECO:0000256" key="6">
    <source>
        <dbReference type="ARBA" id="ARBA00023242"/>
    </source>
</evidence>
<comment type="similarity">
    <text evidence="2 8">Belongs to the Mediator complex subunit 18 family.</text>
</comment>
<dbReference type="GO" id="GO:0006369">
    <property type="term" value="P:termination of RNA polymerase II transcription"/>
    <property type="evidence" value="ECO:0007669"/>
    <property type="project" value="TreeGrafter"/>
</dbReference>
<dbReference type="GO" id="GO:0006357">
    <property type="term" value="P:regulation of transcription by RNA polymerase II"/>
    <property type="evidence" value="ECO:0007669"/>
    <property type="project" value="InterPro"/>
</dbReference>
<organism evidence="9 10">
    <name type="scientific">Piedraia hortae CBS 480.64</name>
    <dbReference type="NCBI Taxonomy" id="1314780"/>
    <lineage>
        <taxon>Eukaryota</taxon>
        <taxon>Fungi</taxon>
        <taxon>Dikarya</taxon>
        <taxon>Ascomycota</taxon>
        <taxon>Pezizomycotina</taxon>
        <taxon>Dothideomycetes</taxon>
        <taxon>Dothideomycetidae</taxon>
        <taxon>Capnodiales</taxon>
        <taxon>Piedraiaceae</taxon>
        <taxon>Piedraia</taxon>
    </lineage>
</organism>
<evidence type="ECO:0000256" key="2">
    <source>
        <dbReference type="ARBA" id="ARBA00009814"/>
    </source>
</evidence>
<keyword evidence="5 8" id="KW-0804">Transcription</keyword>
<evidence type="ECO:0000313" key="10">
    <source>
        <dbReference type="Proteomes" id="UP000799421"/>
    </source>
</evidence>
<evidence type="ECO:0000313" key="9">
    <source>
        <dbReference type="EMBL" id="KAF2864106.1"/>
    </source>
</evidence>
<gene>
    <name evidence="8" type="primary">MED18</name>
    <name evidence="9" type="ORF">K470DRAFT_209019</name>
</gene>
<evidence type="ECO:0000256" key="7">
    <source>
        <dbReference type="ARBA" id="ARBA00032012"/>
    </source>
</evidence>
<name>A0A6A7C962_9PEZI</name>
<accession>A0A6A7C962</accession>
<dbReference type="GO" id="GO:0070847">
    <property type="term" value="C:core mediator complex"/>
    <property type="evidence" value="ECO:0007669"/>
    <property type="project" value="TreeGrafter"/>
</dbReference>
<keyword evidence="4 8" id="KW-0805">Transcription regulation</keyword>
<dbReference type="GO" id="GO:0003712">
    <property type="term" value="F:transcription coregulator activity"/>
    <property type="evidence" value="ECO:0007669"/>
    <property type="project" value="InterPro"/>
</dbReference>
<dbReference type="PANTHER" id="PTHR13321">
    <property type="entry name" value="MEDIATOR OF RNA POLYMERASE II TRANSCRIPTION, SUBUNIT 18"/>
    <property type="match status" value="1"/>
</dbReference>
<reference evidence="9" key="1">
    <citation type="journal article" date="2020" name="Stud. Mycol.">
        <title>101 Dothideomycetes genomes: a test case for predicting lifestyles and emergence of pathogens.</title>
        <authorList>
            <person name="Haridas S."/>
            <person name="Albert R."/>
            <person name="Binder M."/>
            <person name="Bloem J."/>
            <person name="Labutti K."/>
            <person name="Salamov A."/>
            <person name="Andreopoulos B."/>
            <person name="Baker S."/>
            <person name="Barry K."/>
            <person name="Bills G."/>
            <person name="Bluhm B."/>
            <person name="Cannon C."/>
            <person name="Castanera R."/>
            <person name="Culley D."/>
            <person name="Daum C."/>
            <person name="Ezra D."/>
            <person name="Gonzalez J."/>
            <person name="Henrissat B."/>
            <person name="Kuo A."/>
            <person name="Liang C."/>
            <person name="Lipzen A."/>
            <person name="Lutzoni F."/>
            <person name="Magnuson J."/>
            <person name="Mondo S."/>
            <person name="Nolan M."/>
            <person name="Ohm R."/>
            <person name="Pangilinan J."/>
            <person name="Park H.-J."/>
            <person name="Ramirez L."/>
            <person name="Alfaro M."/>
            <person name="Sun H."/>
            <person name="Tritt A."/>
            <person name="Yoshinaga Y."/>
            <person name="Zwiers L.-H."/>
            <person name="Turgeon B."/>
            <person name="Goodwin S."/>
            <person name="Spatafora J."/>
            <person name="Crous P."/>
            <person name="Grigoriev I."/>
        </authorList>
    </citation>
    <scope>NUCLEOTIDE SEQUENCE</scope>
    <source>
        <strain evidence="9">CBS 480.64</strain>
    </source>
</reference>
<dbReference type="AlphaFoldDB" id="A0A6A7C962"/>
<dbReference type="EMBL" id="MU005958">
    <property type="protein sequence ID" value="KAF2864106.1"/>
    <property type="molecule type" value="Genomic_DNA"/>
</dbReference>
<keyword evidence="6 8" id="KW-0539">Nucleus</keyword>
<evidence type="ECO:0000256" key="5">
    <source>
        <dbReference type="ARBA" id="ARBA00023163"/>
    </source>
</evidence>
<keyword evidence="8" id="KW-0010">Activator</keyword>
<sequence length="222" mass="24613">MRLQEFSLHSIVPAARVEQVLAILAGISGMQAVRICEQTVLYRQLSPTKGQQRAQYHKLIRDVLNERSSWILRAEDLPVAGNPTVISRSVLVNVAGSTEVVEQYREAGGNYKFVNQYLLQGHRFTHHNLNIRVGQILCTPKEVGKSEPLEAAPPGVDQCSALDPSGAYLFEVSGSVNDNNNSDLTNAVRKELAEFQQKMKGVLDVHAPDRLSMDPRVKQTLV</sequence>
<dbReference type="OrthoDB" id="5348092at2759"/>
<comment type="function">
    <text evidence="8">Component of the Mediator complex, a coactivator involved in the regulated transcription of nearly all RNA polymerase II-dependent genes. Mediator functions as a bridge to convey information from gene-specific regulatory proteins to the basal RNA polymerase II transcription machinery. Mediator is recruited to promoters by direct interactions with regulatory proteins and serves as a scaffold for the assembly of a functional preinitiation complex with RNA polymerase II and the general transcription factors.</text>
</comment>
<protein>
    <recommendedName>
        <fullName evidence="3 8">Mediator of RNA polymerase II transcription subunit 18</fullName>
    </recommendedName>
    <alternativeName>
        <fullName evidence="7 8">Mediator complex subunit 18</fullName>
    </alternativeName>
</protein>
<dbReference type="Proteomes" id="UP000799421">
    <property type="component" value="Unassembled WGS sequence"/>
</dbReference>
<dbReference type="GO" id="GO:0016592">
    <property type="term" value="C:mediator complex"/>
    <property type="evidence" value="ECO:0007669"/>
    <property type="project" value="InterPro"/>
</dbReference>
<evidence type="ECO:0000256" key="1">
    <source>
        <dbReference type="ARBA" id="ARBA00004123"/>
    </source>
</evidence>
<comment type="subunit">
    <text evidence="8">Component of the Mediator complex.</text>
</comment>
<evidence type="ECO:0000256" key="3">
    <source>
        <dbReference type="ARBA" id="ARBA00019612"/>
    </source>
</evidence>
<evidence type="ECO:0000256" key="8">
    <source>
        <dbReference type="RuleBase" id="RU364150"/>
    </source>
</evidence>
<comment type="subcellular location">
    <subcellularLocation>
        <location evidence="1 8">Nucleus</location>
    </subcellularLocation>
</comment>
<dbReference type="InterPro" id="IPR019095">
    <property type="entry name" value="Mediator_Med18"/>
</dbReference>
<dbReference type="PANTHER" id="PTHR13321:SF2">
    <property type="entry name" value="MEDIATOR OF RNA POLYMERASE II TRANSCRIPTION SUBUNIT 18"/>
    <property type="match status" value="1"/>
</dbReference>
<dbReference type="Gene3D" id="2.40.320.10">
    <property type="entry name" value="Hypothetical Protein Pfu-838710-001"/>
    <property type="match status" value="1"/>
</dbReference>
<evidence type="ECO:0000256" key="4">
    <source>
        <dbReference type="ARBA" id="ARBA00023015"/>
    </source>
</evidence>
<dbReference type="Pfam" id="PF09637">
    <property type="entry name" value="Med18"/>
    <property type="match status" value="1"/>
</dbReference>